<name>E5XM63_SEGRC</name>
<dbReference type="InterPro" id="IPR015797">
    <property type="entry name" value="NUDIX_hydrolase-like_dom_sf"/>
</dbReference>
<evidence type="ECO:0000313" key="14">
    <source>
        <dbReference type="Proteomes" id="UP000004816"/>
    </source>
</evidence>
<dbReference type="HAMAP" id="MF_00202">
    <property type="entry name" value="Idi"/>
    <property type="match status" value="1"/>
</dbReference>
<keyword evidence="8 10" id="KW-0414">Isoprene biosynthesis</keyword>
<evidence type="ECO:0000256" key="11">
    <source>
        <dbReference type="PIRSR" id="PIRSR018427-1"/>
    </source>
</evidence>
<comment type="catalytic activity">
    <reaction evidence="10">
        <text>isopentenyl diphosphate = dimethylallyl diphosphate</text>
        <dbReference type="Rhea" id="RHEA:23284"/>
        <dbReference type="ChEBI" id="CHEBI:57623"/>
        <dbReference type="ChEBI" id="CHEBI:128769"/>
        <dbReference type="EC" id="5.3.3.2"/>
    </reaction>
</comment>
<evidence type="ECO:0000256" key="2">
    <source>
        <dbReference type="ARBA" id="ARBA00007579"/>
    </source>
</evidence>
<feature type="binding site" evidence="10">
    <location>
        <position position="88"/>
    </location>
    <ligand>
        <name>Mn(2+)</name>
        <dbReference type="ChEBI" id="CHEBI:29035"/>
    </ligand>
</feature>
<dbReference type="RefSeq" id="WP_007467657.1">
    <property type="nucleotide sequence ID" value="NZ_KI391954.1"/>
</dbReference>
<feature type="domain" description="Nudix hydrolase" evidence="12">
    <location>
        <begin position="49"/>
        <end position="185"/>
    </location>
</feature>
<comment type="cofactor">
    <cofactor evidence="10">
        <name>Mn(2+)</name>
        <dbReference type="ChEBI" id="CHEBI:29035"/>
    </cofactor>
    <text evidence="10">Binds 1 Mn(2+) ion per subunit.</text>
</comment>
<evidence type="ECO:0000256" key="3">
    <source>
        <dbReference type="ARBA" id="ARBA00012057"/>
    </source>
</evidence>
<dbReference type="Proteomes" id="UP000004816">
    <property type="component" value="Unassembled WGS sequence"/>
</dbReference>
<dbReference type="CDD" id="cd02885">
    <property type="entry name" value="NUDIX_IPP_Isomerase"/>
    <property type="match status" value="1"/>
</dbReference>
<dbReference type="HOGENOM" id="CLU_060552_2_0_11"/>
<dbReference type="InterPro" id="IPR011876">
    <property type="entry name" value="IsopentenylPP_isomerase_typ1"/>
</dbReference>
<dbReference type="SUPFAM" id="SSF55811">
    <property type="entry name" value="Nudix"/>
    <property type="match status" value="1"/>
</dbReference>
<dbReference type="STRING" id="679197.HMPREF9336_00583"/>
<accession>E5XM63</accession>
<keyword evidence="9 10" id="KW-0413">Isomerase</keyword>
<evidence type="ECO:0000256" key="7">
    <source>
        <dbReference type="ARBA" id="ARBA00023211"/>
    </source>
</evidence>
<feature type="binding site" evidence="10">
    <location>
        <position position="51"/>
    </location>
    <ligand>
        <name>Mn(2+)</name>
        <dbReference type="ChEBI" id="CHEBI:29035"/>
    </ligand>
</feature>
<feature type="active site" evidence="10 11">
    <location>
        <position position="86"/>
    </location>
</feature>
<comment type="caution">
    <text evidence="13">The sequence shown here is derived from an EMBL/GenBank/DDBJ whole genome shotgun (WGS) entry which is preliminary data.</text>
</comment>
<evidence type="ECO:0000256" key="6">
    <source>
        <dbReference type="ARBA" id="ARBA00022842"/>
    </source>
</evidence>
<keyword evidence="5 10" id="KW-0479">Metal-binding</keyword>
<gene>
    <name evidence="10" type="primary">idi</name>
    <name evidence="13" type="ORF">HMPREF9336_00583</name>
</gene>
<dbReference type="EC" id="5.3.3.2" evidence="3 10"/>
<dbReference type="OrthoDB" id="9809458at2"/>
<feature type="binding site" evidence="10">
    <location>
        <position position="44"/>
    </location>
    <ligand>
        <name>Mn(2+)</name>
        <dbReference type="ChEBI" id="CHEBI:29035"/>
    </ligand>
</feature>
<comment type="function">
    <text evidence="10">Catalyzes the 1,3-allylic rearrangement of the homoallylic substrate isopentenyl (IPP) to its highly electrophilic allylic isomer, dimethylallyl diphosphate (DMAPP).</text>
</comment>
<keyword evidence="14" id="KW-1185">Reference proteome</keyword>
<dbReference type="UniPathway" id="UPA00059">
    <property type="reaction ID" value="UER00104"/>
</dbReference>
<evidence type="ECO:0000256" key="10">
    <source>
        <dbReference type="HAMAP-Rule" id="MF_00202"/>
    </source>
</evidence>
<organism evidence="13 14">
    <name type="scientific">Segniliparus rugosus (strain ATCC BAA-974 / DSM 45345 / CCUG 50838 / CIP 108380 / JCM 13579 / CDC 945)</name>
    <dbReference type="NCBI Taxonomy" id="679197"/>
    <lineage>
        <taxon>Bacteria</taxon>
        <taxon>Bacillati</taxon>
        <taxon>Actinomycetota</taxon>
        <taxon>Actinomycetes</taxon>
        <taxon>Mycobacteriales</taxon>
        <taxon>Segniliparaceae</taxon>
        <taxon>Segniliparus</taxon>
    </lineage>
</organism>
<dbReference type="GO" id="GO:0050992">
    <property type="term" value="P:dimethylallyl diphosphate biosynthetic process"/>
    <property type="evidence" value="ECO:0007669"/>
    <property type="project" value="UniProtKB-UniRule"/>
</dbReference>
<dbReference type="AlphaFoldDB" id="E5XM63"/>
<evidence type="ECO:0000256" key="5">
    <source>
        <dbReference type="ARBA" id="ARBA00022723"/>
    </source>
</evidence>
<dbReference type="PIRSF" id="PIRSF018427">
    <property type="entry name" value="Isopntndiph_ism"/>
    <property type="match status" value="1"/>
</dbReference>
<evidence type="ECO:0000256" key="4">
    <source>
        <dbReference type="ARBA" id="ARBA00022490"/>
    </source>
</evidence>
<comment type="cofactor">
    <cofactor evidence="10">
        <name>Mg(2+)</name>
        <dbReference type="ChEBI" id="CHEBI:18420"/>
    </cofactor>
    <text evidence="10">Binds 1 Mg(2+) ion per subunit. The magnesium ion binds only when substrate is bound.</text>
</comment>
<evidence type="ECO:0000256" key="8">
    <source>
        <dbReference type="ARBA" id="ARBA00023229"/>
    </source>
</evidence>
<reference evidence="13 14" key="1">
    <citation type="journal article" date="2011" name="Stand. Genomic Sci.">
        <title>High quality draft genome sequence of Segniliparus rugosus CDC 945(T)= (ATCC BAA-974(T)).</title>
        <authorList>
            <person name="Earl A.M."/>
            <person name="Desjardins C.A."/>
            <person name="Fitzgerald M.G."/>
            <person name="Arachchi H.M."/>
            <person name="Zeng Q."/>
            <person name="Mehta T."/>
            <person name="Griggs A."/>
            <person name="Birren B.W."/>
            <person name="Toney N.C."/>
            <person name="Carr J."/>
            <person name="Posey J."/>
            <person name="Butler W.R."/>
        </authorList>
    </citation>
    <scope>NUCLEOTIDE SEQUENCE [LARGE SCALE GENOMIC DNA]</scope>
    <source>
        <strain evidence="14">ATCC BAA-974 / DSM 45345 / CCUG 50838 / CIP 108380 / JCM 13579 / CDC 945</strain>
    </source>
</reference>
<proteinExistence type="inferred from homology"/>
<feature type="active site" evidence="10 11">
    <location>
        <position position="135"/>
    </location>
</feature>
<keyword evidence="6 10" id="KW-0460">Magnesium</keyword>
<evidence type="ECO:0000259" key="12">
    <source>
        <dbReference type="PROSITE" id="PS51462"/>
    </source>
</evidence>
<keyword evidence="4 10" id="KW-0963">Cytoplasm</keyword>
<dbReference type="EMBL" id="ACZI02000003">
    <property type="protein sequence ID" value="EFV14553.1"/>
    <property type="molecule type" value="Genomic_DNA"/>
</dbReference>
<evidence type="ECO:0000313" key="13">
    <source>
        <dbReference type="EMBL" id="EFV14553.1"/>
    </source>
</evidence>
<dbReference type="Pfam" id="PF00293">
    <property type="entry name" value="NUDIX"/>
    <property type="match status" value="1"/>
</dbReference>
<dbReference type="InterPro" id="IPR056375">
    <property type="entry name" value="Idi_bact"/>
</dbReference>
<comment type="similarity">
    <text evidence="2 10">Belongs to the IPP isomerase type 1 family.</text>
</comment>
<dbReference type="GO" id="GO:0004452">
    <property type="term" value="F:isopentenyl-diphosphate delta-isomerase activity"/>
    <property type="evidence" value="ECO:0007669"/>
    <property type="project" value="UniProtKB-UniRule"/>
</dbReference>
<dbReference type="PANTHER" id="PTHR10885:SF0">
    <property type="entry name" value="ISOPENTENYL-DIPHOSPHATE DELTA-ISOMERASE"/>
    <property type="match status" value="1"/>
</dbReference>
<dbReference type="eggNOG" id="COG1443">
    <property type="taxonomic scope" value="Bacteria"/>
</dbReference>
<dbReference type="NCBIfam" id="TIGR02150">
    <property type="entry name" value="IPP_isom_1"/>
    <property type="match status" value="1"/>
</dbReference>
<comment type="subcellular location">
    <subcellularLocation>
        <location evidence="10">Cytoplasm</location>
    </subcellularLocation>
</comment>
<dbReference type="NCBIfam" id="NF002995">
    <property type="entry name" value="PRK03759.1"/>
    <property type="match status" value="1"/>
</dbReference>
<sequence>MIIHNERRLPVAPKQPPLTADSEHVVLLDDALLPAGSAPKATVHDAETPLHLALSCYLFDQDRRLFVSQRARSKLTWPGVVTNSACGHPLPGEPLHHAARRVVRRELGCEIRELSTVLPHFSYRAVSSANIVEWEYCPVVVARVDSRELSPNPEEVEGGLWLRWDSFVELARQPEAMGLSPWCRLQMKELGEHQAPYERADRTNELPGYLQ</sequence>
<keyword evidence="7 10" id="KW-0464">Manganese</keyword>
<protein>
    <recommendedName>
        <fullName evidence="3 10">Isopentenyl-diphosphate Delta-isomerase</fullName>
        <shortName evidence="10">IPP isomerase</shortName>
        <ecNumber evidence="3 10">5.3.3.2</ecNumber>
    </recommendedName>
    <alternativeName>
        <fullName evidence="10">IPP:DMAPP isomerase</fullName>
    </alternativeName>
    <alternativeName>
        <fullName evidence="10">Isopentenyl pyrophosphate isomerase</fullName>
    </alternativeName>
</protein>
<dbReference type="GO" id="GO:0005737">
    <property type="term" value="C:cytoplasm"/>
    <property type="evidence" value="ECO:0007669"/>
    <property type="project" value="UniProtKB-SubCell"/>
</dbReference>
<dbReference type="GO" id="GO:0046872">
    <property type="term" value="F:metal ion binding"/>
    <property type="evidence" value="ECO:0007669"/>
    <property type="project" value="UniProtKB-KW"/>
</dbReference>
<feature type="binding site" evidence="10">
    <location>
        <position position="135"/>
    </location>
    <ligand>
        <name>Mn(2+)</name>
        <dbReference type="ChEBI" id="CHEBI:29035"/>
    </ligand>
</feature>
<feature type="binding site" evidence="10">
    <location>
        <position position="106"/>
    </location>
    <ligand>
        <name>Mg(2+)</name>
        <dbReference type="ChEBI" id="CHEBI:18420"/>
    </ligand>
</feature>
<dbReference type="GO" id="GO:0008299">
    <property type="term" value="P:isoprenoid biosynthetic process"/>
    <property type="evidence" value="ECO:0007669"/>
    <property type="project" value="UniProtKB-UniRule"/>
</dbReference>
<dbReference type="Gene3D" id="3.90.79.10">
    <property type="entry name" value="Nucleoside Triphosphate Pyrophosphohydrolase"/>
    <property type="match status" value="1"/>
</dbReference>
<dbReference type="PROSITE" id="PS51462">
    <property type="entry name" value="NUDIX"/>
    <property type="match status" value="1"/>
</dbReference>
<dbReference type="InterPro" id="IPR000086">
    <property type="entry name" value="NUDIX_hydrolase_dom"/>
</dbReference>
<evidence type="ECO:0000256" key="9">
    <source>
        <dbReference type="ARBA" id="ARBA00023235"/>
    </source>
</evidence>
<evidence type="ECO:0000256" key="1">
    <source>
        <dbReference type="ARBA" id="ARBA00004826"/>
    </source>
</evidence>
<feature type="binding site" evidence="10">
    <location>
        <position position="133"/>
    </location>
    <ligand>
        <name>Mn(2+)</name>
        <dbReference type="ChEBI" id="CHEBI:29035"/>
    </ligand>
</feature>
<dbReference type="PANTHER" id="PTHR10885">
    <property type="entry name" value="ISOPENTENYL-DIPHOSPHATE DELTA-ISOMERASE"/>
    <property type="match status" value="1"/>
</dbReference>
<comment type="pathway">
    <text evidence="1 10">Isoprenoid biosynthesis; dimethylallyl diphosphate biosynthesis; dimethylallyl diphosphate from isopentenyl diphosphate: step 1/1.</text>
</comment>